<dbReference type="EMBL" id="JAZHGA010000005">
    <property type="protein sequence ID" value="MEM5339695.1"/>
    <property type="molecule type" value="Genomic_DNA"/>
</dbReference>
<dbReference type="RefSeq" id="WP_342958703.1">
    <property type="nucleotide sequence ID" value="NZ_JAZHFZ010000013.1"/>
</dbReference>
<evidence type="ECO:0000313" key="2">
    <source>
        <dbReference type="Proteomes" id="UP001481677"/>
    </source>
</evidence>
<proteinExistence type="predicted"/>
<sequence length="62" mass="6730">MSEVGTILLSRFGSPNLRAGKVVKIGEGFGEKEDGIDQIARSVSSVDCIWRVSITLETSKNF</sequence>
<protein>
    <submittedName>
        <fullName evidence="1">Uncharacterized protein</fullName>
    </submittedName>
</protein>
<reference evidence="1 2" key="1">
    <citation type="submission" date="2024-01" db="EMBL/GenBank/DDBJ databases">
        <title>The diversity of rhizobia nodulating Mimosa spp. in eleven states of Brazil covering several biomes is determined by host plant, location, and edaphic factors.</title>
        <authorList>
            <person name="Rouws L."/>
            <person name="Barauna A."/>
            <person name="Beukes C."/>
            <person name="De Faria S.M."/>
            <person name="Gross E."/>
            <person name="Dos Reis Junior F.B."/>
            <person name="Simon M."/>
            <person name="Maluk M."/>
            <person name="Odee D.W."/>
            <person name="Kenicer G."/>
            <person name="Young J.P.W."/>
            <person name="Reis V.M."/>
            <person name="Zilli J."/>
            <person name="James E.K."/>
        </authorList>
    </citation>
    <scope>NUCLEOTIDE SEQUENCE [LARGE SCALE GENOMIC DNA]</scope>
    <source>
        <strain evidence="1 2">JPY530</strain>
    </source>
</reference>
<comment type="caution">
    <text evidence="1">The sequence shown here is derived from an EMBL/GenBank/DDBJ whole genome shotgun (WGS) entry which is preliminary data.</text>
</comment>
<organism evidence="1 2">
    <name type="scientific">Paraburkholderia azotifigens</name>
    <dbReference type="NCBI Taxonomy" id="2057004"/>
    <lineage>
        <taxon>Bacteria</taxon>
        <taxon>Pseudomonadati</taxon>
        <taxon>Pseudomonadota</taxon>
        <taxon>Betaproteobacteria</taxon>
        <taxon>Burkholderiales</taxon>
        <taxon>Burkholderiaceae</taxon>
        <taxon>Paraburkholderia</taxon>
    </lineage>
</organism>
<accession>A0ABU9QYE1</accession>
<evidence type="ECO:0000313" key="1">
    <source>
        <dbReference type="EMBL" id="MEM5339695.1"/>
    </source>
</evidence>
<gene>
    <name evidence="1" type="ORF">V4C56_08620</name>
</gene>
<dbReference type="Proteomes" id="UP001481677">
    <property type="component" value="Unassembled WGS sequence"/>
</dbReference>
<name>A0ABU9QYE1_9BURK</name>
<keyword evidence="2" id="KW-1185">Reference proteome</keyword>